<proteinExistence type="predicted"/>
<sequence>MERHRAMMVGLGDFTSSNSLLEPFTPTSGWPTSELSWTEVNFPLLPTASRGYFPPDIKTQVVDLNRPPVFPNTTFTSLPMEECALGAATSHSMECYSITCPTSPKSASVYPVGRTGYEASQMWAWTEQSPVSSFERGHHLVPPPPSLLPSTKDCDGLAVSGHAPHGGRRPINTNTAQQKTMALQGVLKEQTVATVFKCNYPNCQKGPFKRREHLKRHENTKHAENLRVVSTPCPFCDKSFNRKDNYRQHLKLHTQDNPAHRTKYHPNAQALLDEEVNKYRRRRNQFKKKGKRTICEGGVKEDGDDL</sequence>
<gene>
    <name evidence="1" type="ORF">F4821DRAFT_263946</name>
</gene>
<name>A0ACC0CPV3_9PEZI</name>
<dbReference type="EMBL" id="MU394371">
    <property type="protein sequence ID" value="KAI6082439.1"/>
    <property type="molecule type" value="Genomic_DNA"/>
</dbReference>
<dbReference type="Proteomes" id="UP001497680">
    <property type="component" value="Unassembled WGS sequence"/>
</dbReference>
<protein>
    <submittedName>
        <fullName evidence="1">Uncharacterized protein</fullName>
    </submittedName>
</protein>
<evidence type="ECO:0000313" key="2">
    <source>
        <dbReference type="Proteomes" id="UP001497680"/>
    </source>
</evidence>
<organism evidence="1 2">
    <name type="scientific">Hypoxylon rubiginosum</name>
    <dbReference type="NCBI Taxonomy" id="110542"/>
    <lineage>
        <taxon>Eukaryota</taxon>
        <taxon>Fungi</taxon>
        <taxon>Dikarya</taxon>
        <taxon>Ascomycota</taxon>
        <taxon>Pezizomycotina</taxon>
        <taxon>Sordariomycetes</taxon>
        <taxon>Xylariomycetidae</taxon>
        <taxon>Xylariales</taxon>
        <taxon>Hypoxylaceae</taxon>
        <taxon>Hypoxylon</taxon>
    </lineage>
</organism>
<comment type="caution">
    <text evidence="1">The sequence shown here is derived from an EMBL/GenBank/DDBJ whole genome shotgun (WGS) entry which is preliminary data.</text>
</comment>
<evidence type="ECO:0000313" key="1">
    <source>
        <dbReference type="EMBL" id="KAI6082439.1"/>
    </source>
</evidence>
<accession>A0ACC0CPV3</accession>
<keyword evidence="2" id="KW-1185">Reference proteome</keyword>
<reference evidence="1 2" key="1">
    <citation type="journal article" date="2022" name="New Phytol.">
        <title>Ecological generalism drives hyperdiversity of secondary metabolite gene clusters in xylarialean endophytes.</title>
        <authorList>
            <person name="Franco M.E.E."/>
            <person name="Wisecaver J.H."/>
            <person name="Arnold A.E."/>
            <person name="Ju Y.M."/>
            <person name="Slot J.C."/>
            <person name="Ahrendt S."/>
            <person name="Moore L.P."/>
            <person name="Eastman K.E."/>
            <person name="Scott K."/>
            <person name="Konkel Z."/>
            <person name="Mondo S.J."/>
            <person name="Kuo A."/>
            <person name="Hayes R.D."/>
            <person name="Haridas S."/>
            <person name="Andreopoulos B."/>
            <person name="Riley R."/>
            <person name="LaButti K."/>
            <person name="Pangilinan J."/>
            <person name="Lipzen A."/>
            <person name="Amirebrahimi M."/>
            <person name="Yan J."/>
            <person name="Adam C."/>
            <person name="Keymanesh K."/>
            <person name="Ng V."/>
            <person name="Louie K."/>
            <person name="Northen T."/>
            <person name="Drula E."/>
            <person name="Henrissat B."/>
            <person name="Hsieh H.M."/>
            <person name="Youens-Clark K."/>
            <person name="Lutzoni F."/>
            <person name="Miadlikowska J."/>
            <person name="Eastwood D.C."/>
            <person name="Hamelin R.C."/>
            <person name="Grigoriev I.V."/>
            <person name="U'Ren J.M."/>
        </authorList>
    </citation>
    <scope>NUCLEOTIDE SEQUENCE [LARGE SCALE GENOMIC DNA]</scope>
    <source>
        <strain evidence="1 2">ER1909</strain>
    </source>
</reference>